<organism evidence="8">
    <name type="scientific">uncultured Sphingomonas sp</name>
    <dbReference type="NCBI Taxonomy" id="158754"/>
    <lineage>
        <taxon>Bacteria</taxon>
        <taxon>Pseudomonadati</taxon>
        <taxon>Pseudomonadota</taxon>
        <taxon>Alphaproteobacteria</taxon>
        <taxon>Sphingomonadales</taxon>
        <taxon>Sphingomonadaceae</taxon>
        <taxon>Sphingomonas</taxon>
        <taxon>environmental samples</taxon>
    </lineage>
</organism>
<evidence type="ECO:0000256" key="6">
    <source>
        <dbReference type="ARBA" id="ARBA00023136"/>
    </source>
</evidence>
<accession>A0A6J4SZL7</accession>
<dbReference type="GO" id="GO:0015293">
    <property type="term" value="F:symporter activity"/>
    <property type="evidence" value="ECO:0007669"/>
    <property type="project" value="UniProtKB-KW"/>
</dbReference>
<dbReference type="PRINTS" id="PR00173">
    <property type="entry name" value="EDTRNSPORT"/>
</dbReference>
<feature type="transmembrane region" description="Helical" evidence="7">
    <location>
        <begin position="204"/>
        <end position="231"/>
    </location>
</feature>
<feature type="transmembrane region" description="Helical" evidence="7">
    <location>
        <begin position="97"/>
        <end position="119"/>
    </location>
</feature>
<keyword evidence="4 7" id="KW-0812">Transmembrane</keyword>
<feature type="transmembrane region" description="Helical" evidence="7">
    <location>
        <begin position="21"/>
        <end position="40"/>
    </location>
</feature>
<feature type="transmembrane region" description="Helical" evidence="7">
    <location>
        <begin position="243"/>
        <end position="268"/>
    </location>
</feature>
<name>A0A6J4SZL7_9SPHN</name>
<reference evidence="8" key="1">
    <citation type="submission" date="2020-02" db="EMBL/GenBank/DDBJ databases">
        <authorList>
            <person name="Meier V. D."/>
        </authorList>
    </citation>
    <scope>NUCLEOTIDE SEQUENCE</scope>
    <source>
        <strain evidence="8">AVDCRST_MAG31</strain>
    </source>
</reference>
<dbReference type="Pfam" id="PF00375">
    <property type="entry name" value="SDF"/>
    <property type="match status" value="1"/>
</dbReference>
<feature type="transmembrane region" description="Helical" evidence="7">
    <location>
        <begin position="376"/>
        <end position="400"/>
    </location>
</feature>
<evidence type="ECO:0000313" key="8">
    <source>
        <dbReference type="EMBL" id="CAA9509705.1"/>
    </source>
</evidence>
<dbReference type="InterPro" id="IPR036458">
    <property type="entry name" value="Na:dicarbo_symporter_sf"/>
</dbReference>
<comment type="subcellular location">
    <subcellularLocation>
        <location evidence="1">Cell membrane</location>
        <topology evidence="1">Multi-pass membrane protein</topology>
    </subcellularLocation>
</comment>
<dbReference type="Gene3D" id="1.10.3860.10">
    <property type="entry name" value="Sodium:dicarboxylate symporter"/>
    <property type="match status" value="1"/>
</dbReference>
<dbReference type="RefSeq" id="WP_294168581.1">
    <property type="nucleotide sequence ID" value="NZ_CADCWA010000057.1"/>
</dbReference>
<keyword evidence="2" id="KW-0813">Transport</keyword>
<dbReference type="GO" id="GO:0005886">
    <property type="term" value="C:plasma membrane"/>
    <property type="evidence" value="ECO:0007669"/>
    <property type="project" value="UniProtKB-SubCell"/>
</dbReference>
<evidence type="ECO:0000256" key="2">
    <source>
        <dbReference type="ARBA" id="ARBA00022448"/>
    </source>
</evidence>
<keyword evidence="3" id="KW-1003">Cell membrane</keyword>
<dbReference type="PANTHER" id="PTHR42865">
    <property type="entry name" value="PROTON/GLUTAMATE-ASPARTATE SYMPORTER"/>
    <property type="match status" value="1"/>
</dbReference>
<dbReference type="SUPFAM" id="SSF118215">
    <property type="entry name" value="Proton glutamate symport protein"/>
    <property type="match status" value="1"/>
</dbReference>
<evidence type="ECO:0000256" key="3">
    <source>
        <dbReference type="ARBA" id="ARBA00022475"/>
    </source>
</evidence>
<keyword evidence="6 7" id="KW-0472">Membrane</keyword>
<dbReference type="EMBL" id="CADCWA010000057">
    <property type="protein sequence ID" value="CAA9509705.1"/>
    <property type="molecule type" value="Genomic_DNA"/>
</dbReference>
<evidence type="ECO:0000256" key="5">
    <source>
        <dbReference type="ARBA" id="ARBA00022989"/>
    </source>
</evidence>
<dbReference type="AlphaFoldDB" id="A0A6J4SZL7"/>
<protein>
    <submittedName>
        <fullName evidence="8">Proton/glutamate symporter</fullName>
    </submittedName>
</protein>
<proteinExistence type="predicted"/>
<feature type="transmembrane region" description="Helical" evidence="7">
    <location>
        <begin position="173"/>
        <end position="192"/>
    </location>
</feature>
<dbReference type="InterPro" id="IPR001991">
    <property type="entry name" value="Na-dicarboxylate_symporter"/>
</dbReference>
<gene>
    <name evidence="8" type="ORF">AVDCRST_MAG31-989</name>
</gene>
<evidence type="ECO:0000256" key="7">
    <source>
        <dbReference type="SAM" id="Phobius"/>
    </source>
</evidence>
<feature type="transmembrane region" description="Helical" evidence="7">
    <location>
        <begin position="348"/>
        <end position="370"/>
    </location>
</feature>
<feature type="transmembrane region" description="Helical" evidence="7">
    <location>
        <begin position="60"/>
        <end position="85"/>
    </location>
</feature>
<keyword evidence="5 7" id="KW-1133">Transmembrane helix</keyword>
<sequence length="441" mass="43964">MSEAAAGRPAAQDPSSRGGGGALLILGALVIGLLLGILAGNTGGGWREPLVGAAALIGGLWLDALKMTVIPLIVALLVTGIVGGADAARAGGLAARAVAWFLGFYLFSALFGGLGMQALTALFPLPGEGADALRAGLASVEQPVSSAAVPGVADFFKAIVPANPVAAAANDQILPLVVFSVIFAFALSRVAADRRRPALAFFEAVGDAMLVVIGWVLWLAPAGVLALAFAVGAGAGGSALGAVAHYVVLISLLGVGITAVGFLIALLVARFRPGAFVRAMAGPSAVAISTRSSLASLPAMLTSARSLGVDEGKADVVLPLAVALFRATGPAMNVGVAIYVAHWLGVTVTPWAFAAGIAVATLASVGSVSLPGQVSFVTSIAPISLAMGVPIEPLALLIAVETIPDIFRTWGNVVLDVAVTGAVARQEGDALTDELPADARA</sequence>
<evidence type="ECO:0000256" key="1">
    <source>
        <dbReference type="ARBA" id="ARBA00004651"/>
    </source>
</evidence>
<evidence type="ECO:0000256" key="4">
    <source>
        <dbReference type="ARBA" id="ARBA00022692"/>
    </source>
</evidence>
<dbReference type="PANTHER" id="PTHR42865:SF7">
    <property type="entry name" value="PROTON_GLUTAMATE-ASPARTATE SYMPORTER"/>
    <property type="match status" value="1"/>
</dbReference>